<comment type="caution">
    <text evidence="1">The sequence shown here is derived from an EMBL/GenBank/DDBJ whole genome shotgun (WGS) entry which is preliminary data.</text>
</comment>
<evidence type="ECO:0000313" key="1">
    <source>
        <dbReference type="EMBL" id="KAI4805591.1"/>
    </source>
</evidence>
<sequence length="299" mass="30631">MTGLQASVLTEDEHCLDSKDVTVAVTLEQGTPVLLRFDVTGDYSSYSETNILNTGSDIFHIGPSIQDPDDQNPEATAAGNGDGATNPAGSASTSPATIGQSSTIPNSPATAGPASTSPSTLSGTTITPYNPTTLTNPITNDPASITASFVSNSNTNPTSPTSPTTPYTDGPATTLPGTMGDNTATLTTANPSDTSPPATNDNNNLNIVLRLKTVLDYTEKDTSSVDGLKVAVDKAVALLKKQGLLSGQNLREEMLAIITDAVKEVPTQTPEGIQVIARGLAALVQRGTELSTSAQVLSG</sequence>
<organism evidence="1 2">
    <name type="scientific">Chaenocephalus aceratus</name>
    <name type="common">Blackfin icefish</name>
    <name type="synonym">Chaenichthys aceratus</name>
    <dbReference type="NCBI Taxonomy" id="36190"/>
    <lineage>
        <taxon>Eukaryota</taxon>
        <taxon>Metazoa</taxon>
        <taxon>Chordata</taxon>
        <taxon>Craniata</taxon>
        <taxon>Vertebrata</taxon>
        <taxon>Euteleostomi</taxon>
        <taxon>Actinopterygii</taxon>
        <taxon>Neopterygii</taxon>
        <taxon>Teleostei</taxon>
        <taxon>Neoteleostei</taxon>
        <taxon>Acanthomorphata</taxon>
        <taxon>Eupercaria</taxon>
        <taxon>Perciformes</taxon>
        <taxon>Notothenioidei</taxon>
        <taxon>Channichthyidae</taxon>
        <taxon>Chaenocephalus</taxon>
    </lineage>
</organism>
<dbReference type="Proteomes" id="UP001057452">
    <property type="component" value="Chromosome 21"/>
</dbReference>
<name>A0ACB9VZ79_CHAAC</name>
<evidence type="ECO:0000313" key="2">
    <source>
        <dbReference type="Proteomes" id="UP001057452"/>
    </source>
</evidence>
<accession>A0ACB9VZ79</accession>
<protein>
    <submittedName>
        <fullName evidence="1">Uncharacterized protein</fullName>
    </submittedName>
</protein>
<proteinExistence type="predicted"/>
<keyword evidence="2" id="KW-1185">Reference proteome</keyword>
<reference evidence="1" key="1">
    <citation type="submission" date="2022-05" db="EMBL/GenBank/DDBJ databases">
        <title>Chromosome-level genome of Chaenocephalus aceratus.</title>
        <authorList>
            <person name="Park H."/>
        </authorList>
    </citation>
    <scope>NUCLEOTIDE SEQUENCE</scope>
    <source>
        <strain evidence="1">KU_202001</strain>
    </source>
</reference>
<dbReference type="EMBL" id="CM043805">
    <property type="protein sequence ID" value="KAI4805591.1"/>
    <property type="molecule type" value="Genomic_DNA"/>
</dbReference>
<gene>
    <name evidence="1" type="ORF">KUCAC02_010195</name>
</gene>